<reference evidence="1" key="1">
    <citation type="journal article" date="2014" name="Front. Microbiol.">
        <title>High frequency of phylogenetically diverse reductive dehalogenase-homologous genes in deep subseafloor sedimentary metagenomes.</title>
        <authorList>
            <person name="Kawai M."/>
            <person name="Futagami T."/>
            <person name="Toyoda A."/>
            <person name="Takaki Y."/>
            <person name="Nishi S."/>
            <person name="Hori S."/>
            <person name="Arai W."/>
            <person name="Tsubouchi T."/>
            <person name="Morono Y."/>
            <person name="Uchiyama I."/>
            <person name="Ito T."/>
            <person name="Fujiyama A."/>
            <person name="Inagaki F."/>
            <person name="Takami H."/>
        </authorList>
    </citation>
    <scope>NUCLEOTIDE SEQUENCE</scope>
    <source>
        <strain evidence="1">Expedition CK06-06</strain>
    </source>
</reference>
<proteinExistence type="predicted"/>
<sequence length="31" mass="3089">LRLDSVGNGSEGESLSGICLLSLKVNGNSGI</sequence>
<name>X1PXC7_9ZZZZ</name>
<comment type="caution">
    <text evidence="1">The sequence shown here is derived from an EMBL/GenBank/DDBJ whole genome shotgun (WGS) entry which is preliminary data.</text>
</comment>
<accession>X1PXC7</accession>
<organism evidence="1">
    <name type="scientific">marine sediment metagenome</name>
    <dbReference type="NCBI Taxonomy" id="412755"/>
    <lineage>
        <taxon>unclassified sequences</taxon>
        <taxon>metagenomes</taxon>
        <taxon>ecological metagenomes</taxon>
    </lineage>
</organism>
<feature type="non-terminal residue" evidence="1">
    <location>
        <position position="1"/>
    </location>
</feature>
<protein>
    <submittedName>
        <fullName evidence="1">Uncharacterized protein</fullName>
    </submittedName>
</protein>
<dbReference type="EMBL" id="BARW01001508">
    <property type="protein sequence ID" value="GAI60558.1"/>
    <property type="molecule type" value="Genomic_DNA"/>
</dbReference>
<gene>
    <name evidence="1" type="ORF">S12H4_04758</name>
</gene>
<dbReference type="AlphaFoldDB" id="X1PXC7"/>
<evidence type="ECO:0000313" key="1">
    <source>
        <dbReference type="EMBL" id="GAI60558.1"/>
    </source>
</evidence>